<dbReference type="OrthoDB" id="2352823at2"/>
<accession>A0A4R6BTM8</accession>
<dbReference type="AlphaFoldDB" id="A0A4R6BTM8"/>
<reference evidence="1 2" key="1">
    <citation type="submission" date="2019-01" db="EMBL/GenBank/DDBJ databases">
        <title>Draft genome sequences of the type strains of six Macrococcus species.</title>
        <authorList>
            <person name="Mazhar S."/>
            <person name="Altermann E."/>
            <person name="Hill C."/>
            <person name="Mcauliffe O."/>
        </authorList>
    </citation>
    <scope>NUCLEOTIDE SEQUENCE [LARGE SCALE GENOMIC DNA]</scope>
    <source>
        <strain evidence="1 2">CCM4815</strain>
    </source>
</reference>
<gene>
    <name evidence="1" type="ORF">ERX29_07220</name>
</gene>
<protein>
    <submittedName>
        <fullName evidence="1">Uncharacterized protein</fullName>
    </submittedName>
</protein>
<proteinExistence type="predicted"/>
<evidence type="ECO:0000313" key="1">
    <source>
        <dbReference type="EMBL" id="TDM10453.1"/>
    </source>
</evidence>
<dbReference type="RefSeq" id="WP_133444034.1">
    <property type="nucleotide sequence ID" value="NZ_SCWB01000011.1"/>
</dbReference>
<evidence type="ECO:0000313" key="2">
    <source>
        <dbReference type="Proteomes" id="UP000294802"/>
    </source>
</evidence>
<keyword evidence="2" id="KW-1185">Reference proteome</keyword>
<comment type="caution">
    <text evidence="1">The sequence shown here is derived from an EMBL/GenBank/DDBJ whole genome shotgun (WGS) entry which is preliminary data.</text>
</comment>
<sequence length="63" mass="7626">MLQIQTFICKKNEHLIHFDNRVNTFMLQPWCDVRDVKVNFYNENGYTIHVVTVMYTDTTKAHY</sequence>
<name>A0A4R6BTM8_9STAP</name>
<organism evidence="1 2">
    <name type="scientific">Macrococcus lamae</name>
    <dbReference type="NCBI Taxonomy" id="198484"/>
    <lineage>
        <taxon>Bacteria</taxon>
        <taxon>Bacillati</taxon>
        <taxon>Bacillota</taxon>
        <taxon>Bacilli</taxon>
        <taxon>Bacillales</taxon>
        <taxon>Staphylococcaceae</taxon>
        <taxon>Macrococcus</taxon>
    </lineage>
</organism>
<dbReference type="EMBL" id="SCWB01000011">
    <property type="protein sequence ID" value="TDM10453.1"/>
    <property type="molecule type" value="Genomic_DNA"/>
</dbReference>
<dbReference type="Proteomes" id="UP000294802">
    <property type="component" value="Unassembled WGS sequence"/>
</dbReference>